<gene>
    <name evidence="3" type="ORF">Ddye_005435</name>
</gene>
<feature type="region of interest" description="Disordered" evidence="1">
    <location>
        <begin position="310"/>
        <end position="380"/>
    </location>
</feature>
<evidence type="ECO:0000256" key="2">
    <source>
        <dbReference type="SAM" id="Phobius"/>
    </source>
</evidence>
<evidence type="ECO:0000256" key="1">
    <source>
        <dbReference type="SAM" id="MobiDB-lite"/>
    </source>
</evidence>
<feature type="transmembrane region" description="Helical" evidence="2">
    <location>
        <begin position="33"/>
        <end position="57"/>
    </location>
</feature>
<organism evidence="3 4">
    <name type="scientific">Dipteronia dyeriana</name>
    <dbReference type="NCBI Taxonomy" id="168575"/>
    <lineage>
        <taxon>Eukaryota</taxon>
        <taxon>Viridiplantae</taxon>
        <taxon>Streptophyta</taxon>
        <taxon>Embryophyta</taxon>
        <taxon>Tracheophyta</taxon>
        <taxon>Spermatophyta</taxon>
        <taxon>Magnoliopsida</taxon>
        <taxon>eudicotyledons</taxon>
        <taxon>Gunneridae</taxon>
        <taxon>Pentapetalae</taxon>
        <taxon>rosids</taxon>
        <taxon>malvids</taxon>
        <taxon>Sapindales</taxon>
        <taxon>Sapindaceae</taxon>
        <taxon>Hippocastanoideae</taxon>
        <taxon>Acereae</taxon>
        <taxon>Dipteronia</taxon>
    </lineage>
</organism>
<comment type="caution">
    <text evidence="3">The sequence shown here is derived from an EMBL/GenBank/DDBJ whole genome shotgun (WGS) entry which is preliminary data.</text>
</comment>
<feature type="compositionally biased region" description="Acidic residues" evidence="1">
    <location>
        <begin position="332"/>
        <end position="342"/>
    </location>
</feature>
<proteinExistence type="predicted"/>
<dbReference type="AlphaFoldDB" id="A0AAE0CPP6"/>
<keyword evidence="4" id="KW-1185">Reference proteome</keyword>
<dbReference type="PANTHER" id="PTHR48449">
    <property type="entry name" value="DUF1985 DOMAIN-CONTAINING PROTEIN"/>
    <property type="match status" value="1"/>
</dbReference>
<dbReference type="PANTHER" id="PTHR48449:SF1">
    <property type="entry name" value="DUF1985 DOMAIN-CONTAINING PROTEIN"/>
    <property type="match status" value="1"/>
</dbReference>
<accession>A0AAE0CPP6</accession>
<keyword evidence="2" id="KW-0472">Membrane</keyword>
<keyword evidence="2" id="KW-0812">Transmembrane</keyword>
<evidence type="ECO:0000313" key="3">
    <source>
        <dbReference type="EMBL" id="KAK2658902.1"/>
    </source>
</evidence>
<evidence type="ECO:0000313" key="4">
    <source>
        <dbReference type="Proteomes" id="UP001280121"/>
    </source>
</evidence>
<keyword evidence="2" id="KW-1133">Transmembrane helix</keyword>
<reference evidence="3" key="1">
    <citation type="journal article" date="2023" name="Plant J.">
        <title>Genome sequences and population genomics provide insights into the demographic history, inbreeding, and mutation load of two 'living fossil' tree species of Dipteronia.</title>
        <authorList>
            <person name="Feng Y."/>
            <person name="Comes H.P."/>
            <person name="Chen J."/>
            <person name="Zhu S."/>
            <person name="Lu R."/>
            <person name="Zhang X."/>
            <person name="Li P."/>
            <person name="Qiu J."/>
            <person name="Olsen K.M."/>
            <person name="Qiu Y."/>
        </authorList>
    </citation>
    <scope>NUCLEOTIDE SEQUENCE</scope>
    <source>
        <strain evidence="3">KIB01</strain>
    </source>
</reference>
<dbReference type="EMBL" id="JANJYI010000002">
    <property type="protein sequence ID" value="KAK2658902.1"/>
    <property type="molecule type" value="Genomic_DNA"/>
</dbReference>
<protein>
    <submittedName>
        <fullName evidence="3">Uncharacterized protein</fullName>
    </submittedName>
</protein>
<name>A0AAE0CPP6_9ROSI</name>
<dbReference type="Proteomes" id="UP001280121">
    <property type="component" value="Unassembled WGS sequence"/>
</dbReference>
<sequence length="380" mass="43654">MSLSVPLLVVVAPSRHRHKLFLYLTSFLKSETRILFFFGIAIFFFISPGQLRCLVWFDPKLCVNFMENMNFEDFLIKPRNFWLKKSTTNLYSSLNGLPEIAKVLKQVKKLGALWKTCFGHLLTIPKEVTFSAGVMHNLMLRQICIPGVTREDEFHFLVGGKVAKFMKREFCLVIGLKFGVMSDIFLKTYHVISGGIHDRYFTEDENLQLKHVWENFMGGQFEQPKDGLKMASFWAMEACNSLVELVGNNLCHNHPRLKNWGIFKRPHNFFAKFAKYEQEVNEENHVVLEVLTPTDDEKIQPYLVGVDTNLSEGPQFVPLNYDDGEQRPNDDGNADGNDDDANDGGQSRPKQMKRKMSPQKEKKGGRTKRTCTSRVMSPVI</sequence>